<evidence type="ECO:0000313" key="2">
    <source>
        <dbReference type="Proteomes" id="UP001143910"/>
    </source>
</evidence>
<reference evidence="1" key="1">
    <citation type="submission" date="2022-08" db="EMBL/GenBank/DDBJ databases">
        <title>Genome Sequence of Lecanicillium fungicola.</title>
        <authorList>
            <person name="Buettner E."/>
        </authorList>
    </citation>
    <scope>NUCLEOTIDE SEQUENCE</scope>
    <source>
        <strain evidence="1">Babe33</strain>
    </source>
</reference>
<keyword evidence="2" id="KW-1185">Reference proteome</keyword>
<comment type="caution">
    <text evidence="1">The sequence shown here is derived from an EMBL/GenBank/DDBJ whole genome shotgun (WGS) entry which is preliminary data.</text>
</comment>
<dbReference type="EMBL" id="JANJQO010000043">
    <property type="protein sequence ID" value="KAJ2983115.1"/>
    <property type="molecule type" value="Genomic_DNA"/>
</dbReference>
<gene>
    <name evidence="1" type="ORF">NQ176_g935</name>
</gene>
<proteinExistence type="predicted"/>
<organism evidence="1 2">
    <name type="scientific">Zarea fungicola</name>
    <dbReference type="NCBI Taxonomy" id="93591"/>
    <lineage>
        <taxon>Eukaryota</taxon>
        <taxon>Fungi</taxon>
        <taxon>Dikarya</taxon>
        <taxon>Ascomycota</taxon>
        <taxon>Pezizomycotina</taxon>
        <taxon>Sordariomycetes</taxon>
        <taxon>Hypocreomycetidae</taxon>
        <taxon>Hypocreales</taxon>
        <taxon>Cordycipitaceae</taxon>
        <taxon>Zarea</taxon>
    </lineage>
</organism>
<evidence type="ECO:0000313" key="1">
    <source>
        <dbReference type="EMBL" id="KAJ2983115.1"/>
    </source>
</evidence>
<sequence length="502" mass="56300">MREKIFSYAQFDVDALLSIAEKLRGRTCTCDRSTGPKTGSMNWVIFVTFEDGLDWVFHSPRNGHGAIVSKESAQKMLLSEVATLNFLRKQTSVPVPEVYSFSGSDDNPVGVPYILMGKARGRPLSDFDWAEISRQTPGYPQLRPLLPLPHGIREKVMRQLGAIMSQLSTIRLAKIGSLVEDGSGNYVVGECLSPALLWQKRDTLDGIERGPFLLESQYFESLILAFTSHATELPLTPHALLAPIPDPSEYSSWSSYMAAVRRWDDFVTVGAKIESSENCLYYCLVSQVLCQMITHLSTRNGYFTLSHPDLHLGNIFIDEEFSITCLIDWGSASSGPITELLATPGLGGSTFAPHEQLVAAFRSGFSAEPPVAPGSWERADMVWHFSRLVRLLSTQDYTLFQSLYNLVYKLDDEKLDVRGLLNTLAREEDNRRLHAKLRADDYTSSELEEQELAAFGSPNEDKSDRRAIARKLTVMAEFNHRFLASSKLWRWIEDALRPGNDS</sequence>
<dbReference type="Proteomes" id="UP001143910">
    <property type="component" value="Unassembled WGS sequence"/>
</dbReference>
<accession>A0ACC1NUW2</accession>
<protein>
    <submittedName>
        <fullName evidence="1">Uncharacterized protein</fullName>
    </submittedName>
</protein>
<name>A0ACC1NUW2_9HYPO</name>